<keyword evidence="4" id="KW-1185">Reference proteome</keyword>
<name>A0A517ZUV6_9PLAN</name>
<dbReference type="KEGG" id="sdyn:Mal52_47680"/>
<dbReference type="OrthoDB" id="9811543at2"/>
<proteinExistence type="predicted"/>
<dbReference type="PROSITE" id="PS51128">
    <property type="entry name" value="ZF_DKSA_2"/>
    <property type="match status" value="1"/>
</dbReference>
<comment type="caution">
    <text evidence="1">Lacks conserved residue(s) required for the propagation of feature annotation.</text>
</comment>
<feature type="region of interest" description="Disordered" evidence="2">
    <location>
        <begin position="28"/>
        <end position="52"/>
    </location>
</feature>
<dbReference type="RefSeq" id="WP_145378784.1">
    <property type="nucleotide sequence ID" value="NZ_CAXBED010000044.1"/>
</dbReference>
<reference evidence="3 4" key="1">
    <citation type="submission" date="2019-02" db="EMBL/GenBank/DDBJ databases">
        <title>Deep-cultivation of Planctomycetes and their phenomic and genomic characterization uncovers novel biology.</title>
        <authorList>
            <person name="Wiegand S."/>
            <person name="Jogler M."/>
            <person name="Boedeker C."/>
            <person name="Pinto D."/>
            <person name="Vollmers J."/>
            <person name="Rivas-Marin E."/>
            <person name="Kohn T."/>
            <person name="Peeters S.H."/>
            <person name="Heuer A."/>
            <person name="Rast P."/>
            <person name="Oberbeckmann S."/>
            <person name="Bunk B."/>
            <person name="Jeske O."/>
            <person name="Meyerdierks A."/>
            <person name="Storesund J.E."/>
            <person name="Kallscheuer N."/>
            <person name="Luecker S."/>
            <person name="Lage O.M."/>
            <person name="Pohl T."/>
            <person name="Merkel B.J."/>
            <person name="Hornburger P."/>
            <person name="Mueller R.-W."/>
            <person name="Bruemmer F."/>
            <person name="Labrenz M."/>
            <person name="Spormann A.M."/>
            <person name="Op den Camp H."/>
            <person name="Overmann J."/>
            <person name="Amann R."/>
            <person name="Jetten M.S.M."/>
            <person name="Mascher T."/>
            <person name="Medema M.H."/>
            <person name="Devos D.P."/>
            <person name="Kaster A.-K."/>
            <person name="Ovreas L."/>
            <person name="Rohde M."/>
            <person name="Galperin M.Y."/>
            <person name="Jogler C."/>
        </authorList>
    </citation>
    <scope>NUCLEOTIDE SEQUENCE [LARGE SCALE GENOMIC DNA]</scope>
    <source>
        <strain evidence="3 4">Mal52</strain>
    </source>
</reference>
<organism evidence="3 4">
    <name type="scientific">Symmachiella dynata</name>
    <dbReference type="NCBI Taxonomy" id="2527995"/>
    <lineage>
        <taxon>Bacteria</taxon>
        <taxon>Pseudomonadati</taxon>
        <taxon>Planctomycetota</taxon>
        <taxon>Planctomycetia</taxon>
        <taxon>Planctomycetales</taxon>
        <taxon>Planctomycetaceae</taxon>
        <taxon>Symmachiella</taxon>
    </lineage>
</organism>
<dbReference type="InterPro" id="IPR037187">
    <property type="entry name" value="DnaK_N"/>
</dbReference>
<dbReference type="SUPFAM" id="SSF109635">
    <property type="entry name" value="DnaK suppressor protein DksA, alpha-hairpin domain"/>
    <property type="match status" value="1"/>
</dbReference>
<gene>
    <name evidence="3" type="primary">yocK_2</name>
    <name evidence="3" type="ORF">Mal52_47680</name>
</gene>
<dbReference type="PANTHER" id="PTHR33823">
    <property type="entry name" value="RNA POLYMERASE-BINDING TRANSCRIPTION FACTOR DKSA-RELATED"/>
    <property type="match status" value="1"/>
</dbReference>
<accession>A0A517ZUV6</accession>
<dbReference type="EMBL" id="CP036276">
    <property type="protein sequence ID" value="QDU46250.1"/>
    <property type="molecule type" value="Genomic_DNA"/>
</dbReference>
<evidence type="ECO:0000313" key="4">
    <source>
        <dbReference type="Proteomes" id="UP000319383"/>
    </source>
</evidence>
<protein>
    <submittedName>
        <fullName evidence="3">General stress protein 16O</fullName>
    </submittedName>
</protein>
<evidence type="ECO:0000313" key="3">
    <source>
        <dbReference type="EMBL" id="QDU46250.1"/>
    </source>
</evidence>
<dbReference type="PANTHER" id="PTHR33823:SF4">
    <property type="entry name" value="GENERAL STRESS PROTEIN 16O"/>
    <property type="match status" value="1"/>
</dbReference>
<dbReference type="Gene3D" id="1.20.120.910">
    <property type="entry name" value="DksA, coiled-coil domain"/>
    <property type="match status" value="1"/>
</dbReference>
<evidence type="ECO:0000256" key="2">
    <source>
        <dbReference type="SAM" id="MobiDB-lite"/>
    </source>
</evidence>
<dbReference type="Proteomes" id="UP000319383">
    <property type="component" value="Chromosome"/>
</dbReference>
<evidence type="ECO:0000256" key="1">
    <source>
        <dbReference type="PROSITE-ProRule" id="PRU00510"/>
    </source>
</evidence>
<sequence length="131" mass="14729">MKKPEMMEFKTLLTAMRARLRGDVRQLTSEALGSGREDMGNGSKSPTHMAELGSDTFEQDFALSLVENDQETLKAIDIALQRIDEGTYGTCEKCQEDGKTPAKSIIRKTRLRAIPFARNCIDCESKLEQFH</sequence>
<dbReference type="AlphaFoldDB" id="A0A517ZUV6"/>